<proteinExistence type="predicted"/>
<dbReference type="RefSeq" id="WP_237445228.1">
    <property type="nucleotide sequence ID" value="NZ_CAKLPX010000003.1"/>
</dbReference>
<feature type="chain" id="PRO_5046024583" description="Lipoprotein" evidence="1">
    <location>
        <begin position="25"/>
        <end position="148"/>
    </location>
</feature>
<evidence type="ECO:0000313" key="2">
    <source>
        <dbReference type="EMBL" id="CAH0992545.1"/>
    </source>
</evidence>
<organism evidence="2 3">
    <name type="scientific">Sinobacterium norvegicum</name>
    <dbReference type="NCBI Taxonomy" id="1641715"/>
    <lineage>
        <taxon>Bacteria</taxon>
        <taxon>Pseudomonadati</taxon>
        <taxon>Pseudomonadota</taxon>
        <taxon>Gammaproteobacteria</taxon>
        <taxon>Cellvibrionales</taxon>
        <taxon>Spongiibacteraceae</taxon>
        <taxon>Sinobacterium</taxon>
    </lineage>
</organism>
<dbReference type="Proteomes" id="UP000838100">
    <property type="component" value="Unassembled WGS sequence"/>
</dbReference>
<evidence type="ECO:0000313" key="3">
    <source>
        <dbReference type="Proteomes" id="UP000838100"/>
    </source>
</evidence>
<feature type="signal peptide" evidence="1">
    <location>
        <begin position="1"/>
        <end position="24"/>
    </location>
</feature>
<gene>
    <name evidence="2" type="ORF">SIN8267_02678</name>
</gene>
<keyword evidence="3" id="KW-1185">Reference proteome</keyword>
<protein>
    <recommendedName>
        <fullName evidence="4">Lipoprotein</fullName>
    </recommendedName>
</protein>
<dbReference type="PROSITE" id="PS51257">
    <property type="entry name" value="PROKAR_LIPOPROTEIN"/>
    <property type="match status" value="1"/>
</dbReference>
<keyword evidence="1" id="KW-0732">Signal</keyword>
<reference evidence="2" key="1">
    <citation type="submission" date="2021-12" db="EMBL/GenBank/DDBJ databases">
        <authorList>
            <person name="Rodrigo-Torres L."/>
            <person name="Arahal R. D."/>
            <person name="Lucena T."/>
        </authorList>
    </citation>
    <scope>NUCLEOTIDE SEQUENCE</scope>
    <source>
        <strain evidence="2">CECT 8267</strain>
    </source>
</reference>
<evidence type="ECO:0008006" key="4">
    <source>
        <dbReference type="Google" id="ProtNLM"/>
    </source>
</evidence>
<comment type="caution">
    <text evidence="2">The sequence shown here is derived from an EMBL/GenBank/DDBJ whole genome shotgun (WGS) entry which is preliminary data.</text>
</comment>
<evidence type="ECO:0000256" key="1">
    <source>
        <dbReference type="SAM" id="SignalP"/>
    </source>
</evidence>
<accession>A0ABM9AH52</accession>
<sequence>MTKVTYLILITLVLSALSGCGSVASGAKFQDYQSTIQSTGSTANVIVFRPDRVTGSGDTMLIFANGESKGELLPVGFLAFDIPIKDTTLHTDTAGIDRQYALQPKAGETYYFITEFSNYVMTGAWDLVPTTDSSTISDMSELKESVKP</sequence>
<dbReference type="EMBL" id="CAKLPX010000003">
    <property type="protein sequence ID" value="CAH0992545.1"/>
    <property type="molecule type" value="Genomic_DNA"/>
</dbReference>
<name>A0ABM9AH52_9GAMM</name>